<keyword evidence="3" id="KW-1185">Reference proteome</keyword>
<gene>
    <name evidence="2" type="ORF">IGS68_05005</name>
</gene>
<dbReference type="InterPro" id="IPR006683">
    <property type="entry name" value="Thioestr_dom"/>
</dbReference>
<proteinExistence type="predicted"/>
<sequence>MADRPVGFEELSAAGWEQLPDSGFLGLVGPMWRRGDAFGFLAEPRHANYIDVVQGGMLMTFADRALGICAWEAAVNRACVTIQFDMQFIGAADIGDFIEIAPEVIRKTRTLVFLRGTILDGDRVVASASGVWKILDRK</sequence>
<evidence type="ECO:0000313" key="2">
    <source>
        <dbReference type="EMBL" id="QQP90605.1"/>
    </source>
</evidence>
<reference evidence="2" key="1">
    <citation type="submission" date="2021-02" db="EMBL/GenBank/DDBJ databases">
        <title>Skermanella TT6 skin isolate.</title>
        <authorList>
            <person name="Lee K."/>
            <person name="Ganzorig M."/>
        </authorList>
    </citation>
    <scope>NUCLEOTIDE SEQUENCE</scope>
    <source>
        <strain evidence="2">TT6</strain>
    </source>
</reference>
<dbReference type="SUPFAM" id="SSF54637">
    <property type="entry name" value="Thioesterase/thiol ester dehydrase-isomerase"/>
    <property type="match status" value="1"/>
</dbReference>
<dbReference type="CDD" id="cd03443">
    <property type="entry name" value="PaaI_thioesterase"/>
    <property type="match status" value="1"/>
</dbReference>
<dbReference type="RefSeq" id="WP_201077811.1">
    <property type="nucleotide sequence ID" value="NZ_CP067420.1"/>
</dbReference>
<organism evidence="2 3">
    <name type="scientific">Skermanella cutis</name>
    <dbReference type="NCBI Taxonomy" id="2775420"/>
    <lineage>
        <taxon>Bacteria</taxon>
        <taxon>Pseudomonadati</taxon>
        <taxon>Pseudomonadota</taxon>
        <taxon>Alphaproteobacteria</taxon>
        <taxon>Rhodospirillales</taxon>
        <taxon>Azospirillaceae</taxon>
        <taxon>Skermanella</taxon>
    </lineage>
</organism>
<dbReference type="InterPro" id="IPR029069">
    <property type="entry name" value="HotDog_dom_sf"/>
</dbReference>
<dbReference type="Proteomes" id="UP000595197">
    <property type="component" value="Chromosome"/>
</dbReference>
<protein>
    <submittedName>
        <fullName evidence="2">PaaI family thioesterase</fullName>
    </submittedName>
</protein>
<name>A0ABX7BA22_9PROT</name>
<dbReference type="EMBL" id="CP067420">
    <property type="protein sequence ID" value="QQP90605.1"/>
    <property type="molecule type" value="Genomic_DNA"/>
</dbReference>
<dbReference type="Pfam" id="PF03061">
    <property type="entry name" value="4HBT"/>
    <property type="match status" value="1"/>
</dbReference>
<feature type="domain" description="Thioesterase" evidence="1">
    <location>
        <begin position="53"/>
        <end position="125"/>
    </location>
</feature>
<evidence type="ECO:0000259" key="1">
    <source>
        <dbReference type="Pfam" id="PF03061"/>
    </source>
</evidence>
<dbReference type="Gene3D" id="3.10.129.10">
    <property type="entry name" value="Hotdog Thioesterase"/>
    <property type="match status" value="1"/>
</dbReference>
<evidence type="ECO:0000313" key="3">
    <source>
        <dbReference type="Proteomes" id="UP000595197"/>
    </source>
</evidence>
<accession>A0ABX7BA22</accession>